<reference evidence="2" key="1">
    <citation type="journal article" date="2019" name="Int. J. Syst. Evol. Microbiol.">
        <title>The Global Catalogue of Microorganisms (GCM) 10K type strain sequencing project: providing services to taxonomists for standard genome sequencing and annotation.</title>
        <authorList>
            <consortium name="The Broad Institute Genomics Platform"/>
            <consortium name="The Broad Institute Genome Sequencing Center for Infectious Disease"/>
            <person name="Wu L."/>
            <person name="Ma J."/>
        </authorList>
    </citation>
    <scope>NUCLEOTIDE SEQUENCE [LARGE SCALE GENOMIC DNA]</scope>
    <source>
        <strain evidence="2">JCM 31486</strain>
    </source>
</reference>
<gene>
    <name evidence="1" type="ORF">ACFQ1S_08235</name>
</gene>
<evidence type="ECO:0000313" key="2">
    <source>
        <dbReference type="Proteomes" id="UP001597045"/>
    </source>
</evidence>
<dbReference type="Proteomes" id="UP001597045">
    <property type="component" value="Unassembled WGS sequence"/>
</dbReference>
<organism evidence="1 2">
    <name type="scientific">Kibdelosporangium lantanae</name>
    <dbReference type="NCBI Taxonomy" id="1497396"/>
    <lineage>
        <taxon>Bacteria</taxon>
        <taxon>Bacillati</taxon>
        <taxon>Actinomycetota</taxon>
        <taxon>Actinomycetes</taxon>
        <taxon>Pseudonocardiales</taxon>
        <taxon>Pseudonocardiaceae</taxon>
        <taxon>Kibdelosporangium</taxon>
    </lineage>
</organism>
<accession>A0ABW3M9F7</accession>
<evidence type="ECO:0000313" key="1">
    <source>
        <dbReference type="EMBL" id="MFD1045565.1"/>
    </source>
</evidence>
<comment type="caution">
    <text evidence="1">The sequence shown here is derived from an EMBL/GenBank/DDBJ whole genome shotgun (WGS) entry which is preliminary data.</text>
</comment>
<sequence length="71" mass="7722">MPSDFPRLARALGIPETDLALTLAADVLEADKVETAILKQDVIPMNVRHSLVTLYKEILGKYTSGQASEPV</sequence>
<keyword evidence="2" id="KW-1185">Reference proteome</keyword>
<protein>
    <submittedName>
        <fullName evidence="1">Uncharacterized protein</fullName>
    </submittedName>
</protein>
<name>A0ABW3M9F7_9PSEU</name>
<dbReference type="EMBL" id="JBHTIS010000340">
    <property type="protein sequence ID" value="MFD1045565.1"/>
    <property type="molecule type" value="Genomic_DNA"/>
</dbReference>
<proteinExistence type="predicted"/>